<feature type="chain" id="PRO_5003658081" evidence="1">
    <location>
        <begin position="28"/>
        <end position="193"/>
    </location>
</feature>
<proteinExistence type="predicted"/>
<dbReference type="eggNOG" id="ENOG502RE5C">
    <property type="taxonomic scope" value="Eukaryota"/>
</dbReference>
<protein>
    <submittedName>
        <fullName evidence="2">Related to Mig1 protein, induced during biotrophic phase</fullName>
    </submittedName>
</protein>
<feature type="signal peptide" evidence="1">
    <location>
        <begin position="1"/>
        <end position="27"/>
    </location>
</feature>
<reference evidence="2 3" key="1">
    <citation type="journal article" date="2012" name="Plant Cell">
        <title>Genome comparison of barley and maize smut fungi reveals targeted loss of RNA silencing components and species-specific presence of transposable elements.</title>
        <authorList>
            <person name="Laurie J.D."/>
            <person name="Ali S."/>
            <person name="Linning R."/>
            <person name="Mannhaupt G."/>
            <person name="Wong P."/>
            <person name="Gueldener U."/>
            <person name="Muensterkoetter M."/>
            <person name="Moore R."/>
            <person name="Kahmann R."/>
            <person name="Bakkeren G."/>
            <person name="Schirawski J."/>
        </authorList>
    </citation>
    <scope>NUCLEOTIDE SEQUENCE [LARGE SCALE GENOMIC DNA]</scope>
    <source>
        <strain evidence="3">Uh4875-4</strain>
    </source>
</reference>
<gene>
    <name evidence="2" type="ORF">UHOR_06051</name>
</gene>
<sequence length="193" mass="21896">MTRASTSAANFGLLLVALVLMLHSVVGELIPTQVRHHLSPREYRIDNCVNKLTPENEKYKLRCGPGSDPKHTCFTHWAGDLTSAQACPRLEPFGIPDKILVRDDSMKIFTIDKPGDPFRINYPNQGGVQFFYDNFDPKTGCKDITVTRGHDKAWRLWISDQDGKKKGLDTGTKKRSTARLCTKWIYIFIKRDG</sequence>
<comment type="caution">
    <text evidence="2">The sequence shown here is derived from an EMBL/GenBank/DDBJ whole genome shotgun (WGS) entry which is preliminary data.</text>
</comment>
<evidence type="ECO:0000313" key="2">
    <source>
        <dbReference type="EMBL" id="CCF48982.1"/>
    </source>
</evidence>
<keyword evidence="1" id="KW-0732">Signal</keyword>
<dbReference type="Proteomes" id="UP000006174">
    <property type="component" value="Unassembled WGS sequence"/>
</dbReference>
<dbReference type="EMBL" id="CAGI01000139">
    <property type="protein sequence ID" value="CCF48982.1"/>
    <property type="molecule type" value="Genomic_DNA"/>
</dbReference>
<organism evidence="2 3">
    <name type="scientific">Ustilago hordei</name>
    <name type="common">Barley covered smut fungus</name>
    <dbReference type="NCBI Taxonomy" id="120017"/>
    <lineage>
        <taxon>Eukaryota</taxon>
        <taxon>Fungi</taxon>
        <taxon>Dikarya</taxon>
        <taxon>Basidiomycota</taxon>
        <taxon>Ustilaginomycotina</taxon>
        <taxon>Ustilaginomycetes</taxon>
        <taxon>Ustilaginales</taxon>
        <taxon>Ustilaginaceae</taxon>
        <taxon>Ustilago</taxon>
    </lineage>
</organism>
<dbReference type="HOGENOM" id="CLU_111242_0_0_1"/>
<accession>I2FPY9</accession>
<keyword evidence="3" id="KW-1185">Reference proteome</keyword>
<evidence type="ECO:0000313" key="3">
    <source>
        <dbReference type="Proteomes" id="UP000006174"/>
    </source>
</evidence>
<dbReference type="OrthoDB" id="2551558at2759"/>
<name>I2FPY9_USTHO</name>
<evidence type="ECO:0000256" key="1">
    <source>
        <dbReference type="SAM" id="SignalP"/>
    </source>
</evidence>
<dbReference type="AlphaFoldDB" id="I2FPY9"/>